<dbReference type="AlphaFoldDB" id="A0A2P8DG16"/>
<proteinExistence type="predicted"/>
<dbReference type="Proteomes" id="UP000240542">
    <property type="component" value="Unassembled WGS sequence"/>
</dbReference>
<dbReference type="OrthoDB" id="3404096at2"/>
<name>A0A2P8DG16_9ACTN</name>
<dbReference type="RefSeq" id="WP_106584099.1">
    <property type="nucleotide sequence ID" value="NZ_PYGA01000012.1"/>
</dbReference>
<protein>
    <submittedName>
        <fullName evidence="1">Uncharacterized protein</fullName>
    </submittedName>
</protein>
<sequence length="104" mass="11470">MPDGNTIDPVTGKPRLMARKCATCPFRPNNPMHLDEGRLRELIQHNRAVGAALTCHTTLSYGDHPDVGPASCRGFHDAFPDTRVFQIARRFLGGFTEVDPPGEQ</sequence>
<keyword evidence="2" id="KW-1185">Reference proteome</keyword>
<comment type="caution">
    <text evidence="1">The sequence shown here is derived from an EMBL/GenBank/DDBJ whole genome shotgun (WGS) entry which is preliminary data.</text>
</comment>
<dbReference type="EMBL" id="PYGA01000012">
    <property type="protein sequence ID" value="PSK96148.1"/>
    <property type="molecule type" value="Genomic_DNA"/>
</dbReference>
<gene>
    <name evidence="1" type="ORF">CLV63_11230</name>
</gene>
<evidence type="ECO:0000313" key="1">
    <source>
        <dbReference type="EMBL" id="PSK96148.1"/>
    </source>
</evidence>
<organism evidence="1 2">
    <name type="scientific">Murinocardiopsis flavida</name>
    <dbReference type="NCBI Taxonomy" id="645275"/>
    <lineage>
        <taxon>Bacteria</taxon>
        <taxon>Bacillati</taxon>
        <taxon>Actinomycetota</taxon>
        <taxon>Actinomycetes</taxon>
        <taxon>Streptosporangiales</taxon>
        <taxon>Nocardiopsidaceae</taxon>
        <taxon>Murinocardiopsis</taxon>
    </lineage>
</organism>
<reference evidence="1 2" key="1">
    <citation type="submission" date="2018-03" db="EMBL/GenBank/DDBJ databases">
        <title>Genomic Encyclopedia of Archaeal and Bacterial Type Strains, Phase II (KMG-II): from individual species to whole genera.</title>
        <authorList>
            <person name="Goeker M."/>
        </authorList>
    </citation>
    <scope>NUCLEOTIDE SEQUENCE [LARGE SCALE GENOMIC DNA]</scope>
    <source>
        <strain evidence="1 2">DSM 45312</strain>
    </source>
</reference>
<accession>A0A2P8DG16</accession>
<evidence type="ECO:0000313" key="2">
    <source>
        <dbReference type="Proteomes" id="UP000240542"/>
    </source>
</evidence>